<gene>
    <name evidence="1" type="ORF">GCM10009098_27470</name>
</gene>
<evidence type="ECO:0000313" key="2">
    <source>
        <dbReference type="Proteomes" id="UP001501169"/>
    </source>
</evidence>
<reference evidence="2" key="1">
    <citation type="journal article" date="2019" name="Int. J. Syst. Evol. Microbiol.">
        <title>The Global Catalogue of Microorganisms (GCM) 10K type strain sequencing project: providing services to taxonomists for standard genome sequencing and annotation.</title>
        <authorList>
            <consortium name="The Broad Institute Genomics Platform"/>
            <consortium name="The Broad Institute Genome Sequencing Center for Infectious Disease"/>
            <person name="Wu L."/>
            <person name="Ma J."/>
        </authorList>
    </citation>
    <scope>NUCLEOTIDE SEQUENCE [LARGE SCALE GENOMIC DNA]</scope>
    <source>
        <strain evidence="2">JCM 14331</strain>
    </source>
</reference>
<comment type="caution">
    <text evidence="1">The sequence shown here is derived from an EMBL/GenBank/DDBJ whole genome shotgun (WGS) entry which is preliminary data.</text>
</comment>
<accession>A0ABP3P121</accession>
<protein>
    <submittedName>
        <fullName evidence="1">Uncharacterized protein</fullName>
    </submittedName>
</protein>
<evidence type="ECO:0000313" key="1">
    <source>
        <dbReference type="EMBL" id="GAA0558016.1"/>
    </source>
</evidence>
<keyword evidence="2" id="KW-1185">Reference proteome</keyword>
<name>A0ABP3P121_9GAMM</name>
<sequence>MKQARHEPAIAMQLAAERLARGEYDAALEWFRQAASLGNVAALEHALQLQQRQQGKLATAVWLQQQINAGTVDAGAVKPEQRSELGLWPDNTPVVSGLTSAAGCALSLQPVVTQQAGVNTWQQLLQLWQQDRQLAQLPVCFLPLHRVDSPTLACSEDSSTLLQCNYPVLDALVAEGSFSQLVVIAGRGKASYNNGILQLPDNADIALLRHEFMHILGFIDEYALAHPTAAEVCRPGKIHPNLVLVTDVEAYVQRWNLTKTPALTAVDTCQAVNMQAYRVIAEDNVMRFYELPLPDHYFQLMQHMLHQPEELMPVQYYFAYLARQRQDWQKWQQFMQQASMLGYAEAAQALAP</sequence>
<dbReference type="EMBL" id="BAAAEO010000004">
    <property type="protein sequence ID" value="GAA0558016.1"/>
    <property type="molecule type" value="Genomic_DNA"/>
</dbReference>
<dbReference type="Proteomes" id="UP001501169">
    <property type="component" value="Unassembled WGS sequence"/>
</dbReference>
<proteinExistence type="predicted"/>
<organism evidence="1 2">
    <name type="scientific">Rheinheimera aquimaris</name>
    <dbReference type="NCBI Taxonomy" id="412437"/>
    <lineage>
        <taxon>Bacteria</taxon>
        <taxon>Pseudomonadati</taxon>
        <taxon>Pseudomonadota</taxon>
        <taxon>Gammaproteobacteria</taxon>
        <taxon>Chromatiales</taxon>
        <taxon>Chromatiaceae</taxon>
        <taxon>Rheinheimera</taxon>
    </lineage>
</organism>